<dbReference type="RefSeq" id="WP_104706884.1">
    <property type="nucleotide sequence ID" value="NZ_FZMK01000134.1"/>
</dbReference>
<proteinExistence type="predicted"/>
<reference evidence="2" key="1">
    <citation type="submission" date="2016-10" db="EMBL/GenBank/DDBJ databases">
        <title>Proteomic and phylogenetic analysis of the outer membrane protein repertoire of gastric Helicobacter species.</title>
        <authorList>
            <person name="Joosten M."/>
        </authorList>
    </citation>
    <scope>NUCLEOTIDE SEQUENCE</scope>
    <source>
        <strain evidence="2">14</strain>
    </source>
</reference>
<dbReference type="InterPro" id="IPR002718">
    <property type="entry name" value="OMP_Helicobacter"/>
</dbReference>
<accession>A0A1M4NH97</accession>
<dbReference type="PRINTS" id="PR01776">
    <property type="entry name" value="HPOMPFAMILY"/>
</dbReference>
<evidence type="ECO:0000313" key="2">
    <source>
        <dbReference type="EMBL" id="SFZ71830.1"/>
    </source>
</evidence>
<name>A0A1M4NH97_HELBI</name>
<dbReference type="Pfam" id="PF01856">
    <property type="entry name" value="HP_OMP"/>
    <property type="match status" value="1"/>
</dbReference>
<dbReference type="EMBL" id="LT633367">
    <property type="protein sequence ID" value="SFZ71830.1"/>
    <property type="molecule type" value="Genomic_DNA"/>
</dbReference>
<protein>
    <submittedName>
        <fullName evidence="2">OMP367</fullName>
    </submittedName>
</protein>
<keyword evidence="1" id="KW-0732">Signal</keyword>
<feature type="signal peptide" evidence="1">
    <location>
        <begin position="1"/>
        <end position="18"/>
    </location>
</feature>
<sequence length="216" mass="24218">MKKLVCCGLLLVGSVALAEKKAFYVSAGLQYALVKTTITGSIGFNLPYTSGQSNMYGFSMEGGYKFFLGKREKRNGFRVYAFYDYGYDNPTFNGARYNNNVYGVGADYLFNFINTREIQTGFFMGFAFAGSSWSNSGASLVKSLTKYPGVSVNFSYFQIPLRFGVRANVTKHQGFEFGLKIPIVRNYYFRSVTPSGVSGVTFQRSLVLYANYVWNF</sequence>
<evidence type="ECO:0000256" key="1">
    <source>
        <dbReference type="SAM" id="SignalP"/>
    </source>
</evidence>
<feature type="chain" id="PRO_5013109956" evidence="1">
    <location>
        <begin position="19"/>
        <end position="216"/>
    </location>
</feature>
<organism evidence="2">
    <name type="scientific">Helicobacter bizzozeronii</name>
    <dbReference type="NCBI Taxonomy" id="56877"/>
    <lineage>
        <taxon>Bacteria</taxon>
        <taxon>Pseudomonadati</taxon>
        <taxon>Campylobacterota</taxon>
        <taxon>Epsilonproteobacteria</taxon>
        <taxon>Campylobacterales</taxon>
        <taxon>Helicobacteraceae</taxon>
        <taxon>Helicobacter</taxon>
    </lineage>
</organism>
<gene>
    <name evidence="2" type="primary">omp367</name>
</gene>
<dbReference type="AlphaFoldDB" id="A0A1M4NH97"/>